<keyword evidence="1" id="KW-0812">Transmembrane</keyword>
<keyword evidence="3" id="KW-1185">Reference proteome</keyword>
<feature type="transmembrane region" description="Helical" evidence="1">
    <location>
        <begin position="61"/>
        <end position="79"/>
    </location>
</feature>
<keyword evidence="1" id="KW-0472">Membrane</keyword>
<protein>
    <submittedName>
        <fullName evidence="2">(apollo) hypothetical protein</fullName>
    </submittedName>
</protein>
<keyword evidence="1" id="KW-1133">Transmembrane helix</keyword>
<dbReference type="Proteomes" id="UP000691718">
    <property type="component" value="Unassembled WGS sequence"/>
</dbReference>
<dbReference type="EMBL" id="CAJQZP010001568">
    <property type="protein sequence ID" value="CAG5054648.1"/>
    <property type="molecule type" value="Genomic_DNA"/>
</dbReference>
<sequence length="105" mass="11473">MIEELQEDDWLALCLGSNDSNPIKIGVELSSLLKRQNKAKILVTSVIENPYLNAAAVWDDLPFALFAGFALLSGLLVLITPETLGSNLPDTMEEAEQLGRKNEST</sequence>
<evidence type="ECO:0000256" key="1">
    <source>
        <dbReference type="SAM" id="Phobius"/>
    </source>
</evidence>
<organism evidence="2 3">
    <name type="scientific">Parnassius apollo</name>
    <name type="common">Apollo butterfly</name>
    <name type="synonym">Papilio apollo</name>
    <dbReference type="NCBI Taxonomy" id="110799"/>
    <lineage>
        <taxon>Eukaryota</taxon>
        <taxon>Metazoa</taxon>
        <taxon>Ecdysozoa</taxon>
        <taxon>Arthropoda</taxon>
        <taxon>Hexapoda</taxon>
        <taxon>Insecta</taxon>
        <taxon>Pterygota</taxon>
        <taxon>Neoptera</taxon>
        <taxon>Endopterygota</taxon>
        <taxon>Lepidoptera</taxon>
        <taxon>Glossata</taxon>
        <taxon>Ditrysia</taxon>
        <taxon>Papilionoidea</taxon>
        <taxon>Papilionidae</taxon>
        <taxon>Parnassiinae</taxon>
        <taxon>Parnassini</taxon>
        <taxon>Parnassius</taxon>
        <taxon>Parnassius</taxon>
    </lineage>
</organism>
<evidence type="ECO:0000313" key="2">
    <source>
        <dbReference type="EMBL" id="CAG5054648.1"/>
    </source>
</evidence>
<accession>A0A8S3YC33</accession>
<dbReference type="AlphaFoldDB" id="A0A8S3YC33"/>
<name>A0A8S3YC33_PARAO</name>
<reference evidence="2" key="1">
    <citation type="submission" date="2021-04" db="EMBL/GenBank/DDBJ databases">
        <authorList>
            <person name="Tunstrom K."/>
        </authorList>
    </citation>
    <scope>NUCLEOTIDE SEQUENCE</scope>
</reference>
<comment type="caution">
    <text evidence="2">The sequence shown here is derived from an EMBL/GenBank/DDBJ whole genome shotgun (WGS) entry which is preliminary data.</text>
</comment>
<dbReference type="OrthoDB" id="2261376at2759"/>
<proteinExistence type="predicted"/>
<evidence type="ECO:0000313" key="3">
    <source>
        <dbReference type="Proteomes" id="UP000691718"/>
    </source>
</evidence>
<gene>
    <name evidence="2" type="ORF">PAPOLLO_LOCUS26033</name>
</gene>